<sequence length="146" mass="15982">IETEPLHFTCVLASEGTRVERADSNSNVSPVNNVVPFAISPGQAPSTNKKEDLQQLLQNYVEKQVNEKVKAINNRLESGSSSMSEAGSSKWLVQMLSDSQQVMDRKIDAMYQGLSKTLDYYSPSKPVPPADDVAASSNQLGPLPWQ</sequence>
<evidence type="ECO:0000313" key="2">
    <source>
        <dbReference type="EMBL" id="JAB60947.1"/>
    </source>
</evidence>
<proteinExistence type="predicted"/>
<feature type="non-terminal residue" evidence="2">
    <location>
        <position position="1"/>
    </location>
</feature>
<name>V5GH59_ANOGL</name>
<dbReference type="AlphaFoldDB" id="V5GH59"/>
<protein>
    <submittedName>
        <fullName evidence="2">Uncharacterized protein</fullName>
    </submittedName>
</protein>
<reference evidence="2" key="1">
    <citation type="submission" date="2013-07" db="EMBL/GenBank/DDBJ databases">
        <title>Midgut Transcriptome Profiling of Anoplphora glabripennis, a Lignocellulose Degrading, Wood-Boring Cerambycid.</title>
        <authorList>
            <person name="Scully E.D."/>
            <person name="Hoover K."/>
            <person name="Carlson J.E."/>
            <person name="Tien M."/>
            <person name="Geib S.M."/>
        </authorList>
    </citation>
    <scope>NUCLEOTIDE SEQUENCE</scope>
</reference>
<organism evidence="2">
    <name type="scientific">Anoplophora glabripennis</name>
    <name type="common">Asian longhorn beetle</name>
    <name type="synonym">Anoplophora nobilis</name>
    <dbReference type="NCBI Taxonomy" id="217634"/>
    <lineage>
        <taxon>Eukaryota</taxon>
        <taxon>Metazoa</taxon>
        <taxon>Ecdysozoa</taxon>
        <taxon>Arthropoda</taxon>
        <taxon>Hexapoda</taxon>
        <taxon>Insecta</taxon>
        <taxon>Pterygota</taxon>
        <taxon>Neoptera</taxon>
        <taxon>Endopterygota</taxon>
        <taxon>Coleoptera</taxon>
        <taxon>Polyphaga</taxon>
        <taxon>Cucujiformia</taxon>
        <taxon>Chrysomeloidea</taxon>
        <taxon>Cerambycidae</taxon>
        <taxon>Lamiinae</taxon>
        <taxon>Lamiini</taxon>
        <taxon>Anoplophora</taxon>
    </lineage>
</organism>
<dbReference type="EMBL" id="GALX01007519">
    <property type="protein sequence ID" value="JAB60947.1"/>
    <property type="molecule type" value="Transcribed_RNA"/>
</dbReference>
<evidence type="ECO:0000256" key="1">
    <source>
        <dbReference type="SAM" id="MobiDB-lite"/>
    </source>
</evidence>
<feature type="non-terminal residue" evidence="2">
    <location>
        <position position="146"/>
    </location>
</feature>
<accession>V5GH59</accession>
<feature type="region of interest" description="Disordered" evidence="1">
    <location>
        <begin position="121"/>
        <end position="146"/>
    </location>
</feature>